<proteinExistence type="predicted"/>
<dbReference type="EMBL" id="VMRJ01000008">
    <property type="protein sequence ID" value="TVT36900.1"/>
    <property type="molecule type" value="Genomic_DNA"/>
</dbReference>
<dbReference type="OrthoDB" id="9787204at2"/>
<feature type="repeat" description="NHL" evidence="2">
    <location>
        <begin position="225"/>
        <end position="255"/>
    </location>
</feature>
<dbReference type="InterPro" id="IPR011042">
    <property type="entry name" value="6-blade_b-propeller_TolB-like"/>
</dbReference>
<comment type="caution">
    <text evidence="3">The sequence shown here is derived from an EMBL/GenBank/DDBJ whole genome shotgun (WGS) entry which is preliminary data.</text>
</comment>
<dbReference type="PANTHER" id="PTHR13833">
    <property type="match status" value="1"/>
</dbReference>
<accession>A0A558BK55</accession>
<feature type="repeat" description="NHL" evidence="2">
    <location>
        <begin position="44"/>
        <end position="86"/>
    </location>
</feature>
<dbReference type="AlphaFoldDB" id="A0A558BK55"/>
<feature type="repeat" description="NHL" evidence="2">
    <location>
        <begin position="110"/>
        <end position="140"/>
    </location>
</feature>
<evidence type="ECO:0000256" key="2">
    <source>
        <dbReference type="PROSITE-ProRule" id="PRU00504"/>
    </source>
</evidence>
<keyword evidence="4" id="KW-1185">Reference proteome</keyword>
<protein>
    <recommendedName>
        <fullName evidence="5">SMP-30/Gluconolactonase/LRE-like region domain-containing protein</fullName>
    </recommendedName>
</protein>
<dbReference type="RefSeq" id="WP_144852986.1">
    <property type="nucleotide sequence ID" value="NZ_VMRJ01000008.1"/>
</dbReference>
<organism evidence="3 4">
    <name type="scientific">Hymenobacter setariae</name>
    <dbReference type="NCBI Taxonomy" id="2594794"/>
    <lineage>
        <taxon>Bacteria</taxon>
        <taxon>Pseudomonadati</taxon>
        <taxon>Bacteroidota</taxon>
        <taxon>Cytophagia</taxon>
        <taxon>Cytophagales</taxon>
        <taxon>Hymenobacteraceae</taxon>
        <taxon>Hymenobacter</taxon>
    </lineage>
</organism>
<dbReference type="Gene3D" id="2.120.10.30">
    <property type="entry name" value="TolB, C-terminal domain"/>
    <property type="match status" value="3"/>
</dbReference>
<sequence>MRHVAIALLLTAALLGCRKNDDPTISGASAPAYVVSTLAGTGTSGRADGPGGTATFTGPNQAALDAQGNLYVTDSDNHCIRKVTPSGVVSTLAGRGTAGYLDGPAATAAFNYPTGVAVDGQGTVYVADYNNNCIRAISPAGVVSTWAGTTAPGFQDGLAATARFWEPMGLACDQQGTVYVADARNERIRQISAQGVVSTLAGSGPTDVKFVPGNFADGPAAAALFYYPTGVAVDGQGTVYVADYNNHRIRKIAAGTVSTVAGSAGGYADGLGSQAKLYLPTGLAVDASGVLYVADWGNGCLRRIETTGQVSLLAGNPRTLGYLDGPATTSLFSRSAGITVLTSGAVLYVADSNNRRIRQLTRQ</sequence>
<dbReference type="SUPFAM" id="SSF101898">
    <property type="entry name" value="NHL repeat"/>
    <property type="match status" value="1"/>
</dbReference>
<evidence type="ECO:0000313" key="3">
    <source>
        <dbReference type="EMBL" id="TVT36900.1"/>
    </source>
</evidence>
<evidence type="ECO:0000313" key="4">
    <source>
        <dbReference type="Proteomes" id="UP000317624"/>
    </source>
</evidence>
<dbReference type="InterPro" id="IPR001258">
    <property type="entry name" value="NHL_repeat"/>
</dbReference>
<gene>
    <name evidence="3" type="ORF">FNT36_23815</name>
</gene>
<reference evidence="3 4" key="1">
    <citation type="submission" date="2019-07" db="EMBL/GenBank/DDBJ databases">
        <title>Hymenobacter sp. straun FUR1 Genome sequencing and assembly.</title>
        <authorList>
            <person name="Chhetri G."/>
        </authorList>
    </citation>
    <scope>NUCLEOTIDE SEQUENCE [LARGE SCALE GENOMIC DNA]</scope>
    <source>
        <strain evidence="3 4">Fur1</strain>
    </source>
</reference>
<keyword evidence="1" id="KW-0677">Repeat</keyword>
<dbReference type="Pfam" id="PF01436">
    <property type="entry name" value="NHL"/>
    <property type="match status" value="4"/>
</dbReference>
<dbReference type="CDD" id="cd14953">
    <property type="entry name" value="NHL_like_1"/>
    <property type="match status" value="1"/>
</dbReference>
<dbReference type="PANTHER" id="PTHR13833:SF71">
    <property type="entry name" value="NHL DOMAIN-CONTAINING PROTEIN"/>
    <property type="match status" value="1"/>
</dbReference>
<name>A0A558BK55_9BACT</name>
<dbReference type="PROSITE" id="PS51125">
    <property type="entry name" value="NHL"/>
    <property type="match status" value="3"/>
</dbReference>
<dbReference type="PROSITE" id="PS51257">
    <property type="entry name" value="PROKAR_LIPOPROTEIN"/>
    <property type="match status" value="1"/>
</dbReference>
<evidence type="ECO:0000256" key="1">
    <source>
        <dbReference type="ARBA" id="ARBA00022737"/>
    </source>
</evidence>
<evidence type="ECO:0008006" key="5">
    <source>
        <dbReference type="Google" id="ProtNLM"/>
    </source>
</evidence>
<dbReference type="Proteomes" id="UP000317624">
    <property type="component" value="Unassembled WGS sequence"/>
</dbReference>